<dbReference type="InterPro" id="IPR004670">
    <property type="entry name" value="NhaA"/>
</dbReference>
<feature type="transmembrane region" description="Helical" evidence="6">
    <location>
        <begin position="153"/>
        <end position="177"/>
    </location>
</feature>
<feature type="transmembrane region" description="Helical" evidence="6">
    <location>
        <begin position="183"/>
        <end position="204"/>
    </location>
</feature>
<dbReference type="NCBIfam" id="TIGR00773">
    <property type="entry name" value="NhaA"/>
    <property type="match status" value="1"/>
</dbReference>
<comment type="subcellular location">
    <subcellularLocation>
        <location evidence="1">Cell inner membrane</location>
        <topology evidence="1">Multi-pass membrane protein</topology>
    </subcellularLocation>
    <subcellularLocation>
        <location evidence="6">Cell membrane</location>
        <topology evidence="6">Multi-pass membrane protein</topology>
    </subcellularLocation>
</comment>
<comment type="catalytic activity">
    <reaction evidence="6">
        <text>Na(+)(in) + 2 H(+)(out) = Na(+)(out) + 2 H(+)(in)</text>
        <dbReference type="Rhea" id="RHEA:29251"/>
        <dbReference type="ChEBI" id="CHEBI:15378"/>
        <dbReference type="ChEBI" id="CHEBI:29101"/>
    </reaction>
</comment>
<keyword evidence="4 6" id="KW-1133">Transmembrane helix</keyword>
<sequence>MKSVLKIFRKFSASGSFGGLLLMGSVLISLLVANSAWGASYAHFLTQQVGFNGAGLALKYSLLNWINDGLMAVFFLMVGLEIKRELIEGELASFKKAALPILAALGGVVVPATIYFVINRGTPTAVGWGIPMATDIAFALAIITLLGKRIPAALKVFLAALAIVDDLCAILVIALFYSTELHVGYLVYAGILFALLIVFNRLGIKHLAFYLIPGLVMWYFVHHSGIHATIAGVLTALTLPTTPDDTESPLEKLEHALLKPVNFVIMPLFALANTNIRFESGMVDGLTTTMGLGILLGLLVGKPLGISLFSWMAVKAGLGLLPTGARWRHLIGVGILGGIGFTMSVFIALLSFPDQVLISSEAKFAVLTASVLSGLIGYIFLRIVGQEKEFSSES</sequence>
<dbReference type="Proteomes" id="UP001596106">
    <property type="component" value="Unassembled WGS sequence"/>
</dbReference>
<feature type="transmembrane region" description="Helical" evidence="6">
    <location>
        <begin position="216"/>
        <end position="237"/>
    </location>
</feature>
<dbReference type="NCBIfam" id="NF007111">
    <property type="entry name" value="PRK09560.1"/>
    <property type="match status" value="1"/>
</dbReference>
<feature type="transmembrane region" description="Helical" evidence="6">
    <location>
        <begin position="364"/>
        <end position="384"/>
    </location>
</feature>
<dbReference type="NCBIfam" id="NF007112">
    <property type="entry name" value="PRK09561.1"/>
    <property type="match status" value="1"/>
</dbReference>
<keyword evidence="8" id="KW-1185">Reference proteome</keyword>
<dbReference type="EMBL" id="JBHSMA010000013">
    <property type="protein sequence ID" value="MFC5412486.1"/>
    <property type="molecule type" value="Genomic_DNA"/>
</dbReference>
<comment type="caution">
    <text evidence="7">The sequence shown here is derived from an EMBL/GenBank/DDBJ whole genome shotgun (WGS) entry which is preliminary data.</text>
</comment>
<dbReference type="Pfam" id="PF06965">
    <property type="entry name" value="Na_H_antiport_1"/>
    <property type="match status" value="1"/>
</dbReference>
<organism evidence="7 8">
    <name type="scientific">Larkinella bovis</name>
    <dbReference type="NCBI Taxonomy" id="683041"/>
    <lineage>
        <taxon>Bacteria</taxon>
        <taxon>Pseudomonadati</taxon>
        <taxon>Bacteroidota</taxon>
        <taxon>Cytophagia</taxon>
        <taxon>Cytophagales</taxon>
        <taxon>Spirosomataceae</taxon>
        <taxon>Larkinella</taxon>
    </lineage>
</organism>
<feature type="transmembrane region" description="Helical" evidence="6">
    <location>
        <begin position="331"/>
        <end position="352"/>
    </location>
</feature>
<keyword evidence="5 6" id="KW-0472">Membrane</keyword>
<keyword evidence="3 6" id="KW-0812">Transmembrane</keyword>
<evidence type="ECO:0000256" key="5">
    <source>
        <dbReference type="ARBA" id="ARBA00023136"/>
    </source>
</evidence>
<proteinExistence type="inferred from homology"/>
<gene>
    <name evidence="6 7" type="primary">nhaA</name>
    <name evidence="7" type="ORF">ACFPMF_24390</name>
</gene>
<evidence type="ECO:0000313" key="8">
    <source>
        <dbReference type="Proteomes" id="UP001596106"/>
    </source>
</evidence>
<accession>A0ABW0IJB1</accession>
<evidence type="ECO:0000256" key="3">
    <source>
        <dbReference type="ARBA" id="ARBA00022692"/>
    </source>
</evidence>
<feature type="transmembrane region" description="Helical" evidence="6">
    <location>
        <begin position="62"/>
        <end position="80"/>
    </location>
</feature>
<dbReference type="RefSeq" id="WP_379850041.1">
    <property type="nucleotide sequence ID" value="NZ_JBHSMA010000013.1"/>
</dbReference>
<dbReference type="PANTHER" id="PTHR30341">
    <property type="entry name" value="SODIUM ION/PROTON ANTIPORTER NHAA-RELATED"/>
    <property type="match status" value="1"/>
</dbReference>
<evidence type="ECO:0000256" key="6">
    <source>
        <dbReference type="HAMAP-Rule" id="MF_01844"/>
    </source>
</evidence>
<keyword evidence="6" id="KW-0813">Transport</keyword>
<feature type="transmembrane region" description="Helical" evidence="6">
    <location>
        <begin position="257"/>
        <end position="278"/>
    </location>
</feature>
<keyword evidence="6" id="KW-0406">Ion transport</keyword>
<dbReference type="PANTHER" id="PTHR30341:SF0">
    <property type="entry name" value="NA(+)_H(+) ANTIPORTER NHAA"/>
    <property type="match status" value="1"/>
</dbReference>
<feature type="transmembrane region" description="Helical" evidence="6">
    <location>
        <begin position="290"/>
        <end position="311"/>
    </location>
</feature>
<evidence type="ECO:0000256" key="2">
    <source>
        <dbReference type="ARBA" id="ARBA00022475"/>
    </source>
</evidence>
<reference evidence="8" key="1">
    <citation type="journal article" date="2019" name="Int. J. Syst. Evol. Microbiol.">
        <title>The Global Catalogue of Microorganisms (GCM) 10K type strain sequencing project: providing services to taxonomists for standard genome sequencing and annotation.</title>
        <authorList>
            <consortium name="The Broad Institute Genomics Platform"/>
            <consortium name="The Broad Institute Genome Sequencing Center for Infectious Disease"/>
            <person name="Wu L."/>
            <person name="Ma J."/>
        </authorList>
    </citation>
    <scope>NUCLEOTIDE SEQUENCE [LARGE SCALE GENOMIC DNA]</scope>
    <source>
        <strain evidence="8">CCUG 55250</strain>
    </source>
</reference>
<feature type="transmembrane region" description="Helical" evidence="6">
    <location>
        <begin position="124"/>
        <end position="146"/>
    </location>
</feature>
<dbReference type="InterPro" id="IPR023171">
    <property type="entry name" value="Na/H_antiporter_dom_sf"/>
</dbReference>
<name>A0ABW0IJB1_9BACT</name>
<keyword evidence="6" id="KW-0915">Sodium</keyword>
<evidence type="ECO:0000313" key="7">
    <source>
        <dbReference type="EMBL" id="MFC5412486.1"/>
    </source>
</evidence>
<evidence type="ECO:0000256" key="1">
    <source>
        <dbReference type="ARBA" id="ARBA00004429"/>
    </source>
</evidence>
<dbReference type="Gene3D" id="1.20.1530.10">
    <property type="entry name" value="Na+/H+ antiporter like domain"/>
    <property type="match status" value="1"/>
</dbReference>
<feature type="transmembrane region" description="Helical" evidence="6">
    <location>
        <begin position="101"/>
        <end position="118"/>
    </location>
</feature>
<keyword evidence="2 6" id="KW-1003">Cell membrane</keyword>
<comment type="similarity">
    <text evidence="6">Belongs to the NhaA Na(+)/H(+) (TC 2.A.33) antiporter family.</text>
</comment>
<protein>
    <recommendedName>
        <fullName evidence="6">Na(+)/H(+) antiporter NhaA</fullName>
    </recommendedName>
    <alternativeName>
        <fullName evidence="6">Sodium/proton antiporter NhaA</fullName>
    </alternativeName>
</protein>
<dbReference type="HAMAP" id="MF_01844">
    <property type="entry name" value="NhaA"/>
    <property type="match status" value="1"/>
</dbReference>
<comment type="function">
    <text evidence="6">Na(+)/H(+) antiporter that extrudes sodium in exchange for external protons.</text>
</comment>
<keyword evidence="6" id="KW-0739">Sodium transport</keyword>
<evidence type="ECO:0000256" key="4">
    <source>
        <dbReference type="ARBA" id="ARBA00022989"/>
    </source>
</evidence>
<keyword evidence="6" id="KW-0050">Antiport</keyword>